<dbReference type="RefSeq" id="WP_132419007.1">
    <property type="nucleotide sequence ID" value="NZ_SKFG01000016.1"/>
</dbReference>
<dbReference type="OrthoDB" id="2738250at2"/>
<evidence type="ECO:0000313" key="2">
    <source>
        <dbReference type="EMBL" id="TCZ75818.1"/>
    </source>
</evidence>
<keyword evidence="1" id="KW-0472">Membrane</keyword>
<dbReference type="AlphaFoldDB" id="A0A4R4ECX8"/>
<keyword evidence="1" id="KW-1133">Transmembrane helix</keyword>
<gene>
    <name evidence="2" type="ORF">E0485_15700</name>
</gene>
<accession>A0A4R4ECX8</accession>
<evidence type="ECO:0000256" key="1">
    <source>
        <dbReference type="SAM" id="Phobius"/>
    </source>
</evidence>
<dbReference type="EMBL" id="SKFG01000016">
    <property type="protein sequence ID" value="TCZ75818.1"/>
    <property type="molecule type" value="Genomic_DNA"/>
</dbReference>
<comment type="caution">
    <text evidence="2">The sequence shown here is derived from an EMBL/GenBank/DDBJ whole genome shotgun (WGS) entry which is preliminary data.</text>
</comment>
<proteinExistence type="predicted"/>
<organism evidence="2 3">
    <name type="scientific">Paenibacillus albiflavus</name>
    <dbReference type="NCBI Taxonomy" id="2545760"/>
    <lineage>
        <taxon>Bacteria</taxon>
        <taxon>Bacillati</taxon>
        <taxon>Bacillota</taxon>
        <taxon>Bacilli</taxon>
        <taxon>Bacillales</taxon>
        <taxon>Paenibacillaceae</taxon>
        <taxon>Paenibacillus</taxon>
    </lineage>
</organism>
<feature type="transmembrane region" description="Helical" evidence="1">
    <location>
        <begin position="6"/>
        <end position="24"/>
    </location>
</feature>
<name>A0A4R4ECX8_9BACL</name>
<evidence type="ECO:0000313" key="3">
    <source>
        <dbReference type="Proteomes" id="UP000295418"/>
    </source>
</evidence>
<keyword evidence="1" id="KW-0812">Transmembrane</keyword>
<keyword evidence="3" id="KW-1185">Reference proteome</keyword>
<protein>
    <submittedName>
        <fullName evidence="2">Uncharacterized protein</fullName>
    </submittedName>
</protein>
<sequence length="240" mass="27982">MRRVYLIWLITALYMFGLIIISNIHKSSNIMIPKEEAESIAMEQALNEGYKEVRLWTRFNAETTSMYAYSEEEKTDIKVWKVRIEAKDNPPIANNPAVLYYIKAKDGSVLAAFRSLTQAGIVIKIGDTQLNYNEADKKLVYESKFINSGDKDYLIEWIQPFLNQHILSRIEESKLKMNINKTLPHNSELLINGEFETEELESKSIEDLIIGYLIKMKEDDVPFSVYDERYWNGTDLQSYR</sequence>
<reference evidence="2 3" key="1">
    <citation type="submission" date="2019-03" db="EMBL/GenBank/DDBJ databases">
        <authorList>
            <person name="Kim M.K.M."/>
        </authorList>
    </citation>
    <scope>NUCLEOTIDE SEQUENCE [LARGE SCALE GENOMIC DNA]</scope>
    <source>
        <strain evidence="2 3">18JY21-1</strain>
    </source>
</reference>
<dbReference type="Proteomes" id="UP000295418">
    <property type="component" value="Unassembled WGS sequence"/>
</dbReference>